<reference evidence="5 6" key="2">
    <citation type="submission" date="2019-09" db="EMBL/GenBank/DDBJ databases">
        <authorList>
            <person name="Jin C."/>
        </authorList>
    </citation>
    <scope>NUCLEOTIDE SEQUENCE [LARGE SCALE GENOMIC DNA]</scope>
    <source>
        <strain evidence="5 6">AN110305</strain>
    </source>
</reference>
<keyword evidence="3" id="KW-0804">Transcription</keyword>
<dbReference type="Pfam" id="PF01638">
    <property type="entry name" value="HxlR"/>
    <property type="match status" value="1"/>
</dbReference>
<evidence type="ECO:0000313" key="6">
    <source>
        <dbReference type="Proteomes" id="UP000323454"/>
    </source>
</evidence>
<accession>A0A5B2WIJ4</accession>
<dbReference type="InterPro" id="IPR036390">
    <property type="entry name" value="WH_DNA-bd_sf"/>
</dbReference>
<dbReference type="PANTHER" id="PTHR33204">
    <property type="entry name" value="TRANSCRIPTIONAL REGULATOR, MARR FAMILY"/>
    <property type="match status" value="1"/>
</dbReference>
<evidence type="ECO:0000256" key="2">
    <source>
        <dbReference type="ARBA" id="ARBA00023125"/>
    </source>
</evidence>
<dbReference type="PROSITE" id="PS51118">
    <property type="entry name" value="HTH_HXLR"/>
    <property type="match status" value="1"/>
</dbReference>
<dbReference type="SUPFAM" id="SSF46785">
    <property type="entry name" value="Winged helix' DNA-binding domain"/>
    <property type="match status" value="1"/>
</dbReference>
<dbReference type="GO" id="GO:0003677">
    <property type="term" value="F:DNA binding"/>
    <property type="evidence" value="ECO:0007669"/>
    <property type="project" value="UniProtKB-KW"/>
</dbReference>
<evidence type="ECO:0000256" key="1">
    <source>
        <dbReference type="ARBA" id="ARBA00023015"/>
    </source>
</evidence>
<dbReference type="EMBL" id="VUOB01000091">
    <property type="protein sequence ID" value="KAA2250738.1"/>
    <property type="molecule type" value="Genomic_DNA"/>
</dbReference>
<dbReference type="InterPro" id="IPR002577">
    <property type="entry name" value="HTH_HxlR"/>
</dbReference>
<keyword evidence="6" id="KW-1185">Reference proteome</keyword>
<keyword evidence="2" id="KW-0238">DNA-binding</keyword>
<protein>
    <submittedName>
        <fullName evidence="5">Helix-turn-helix transcriptional regulator</fullName>
    </submittedName>
</protein>
<organism evidence="5 6">
    <name type="scientific">Solihabitans fulvus</name>
    <dbReference type="NCBI Taxonomy" id="1892852"/>
    <lineage>
        <taxon>Bacteria</taxon>
        <taxon>Bacillati</taxon>
        <taxon>Actinomycetota</taxon>
        <taxon>Actinomycetes</taxon>
        <taxon>Pseudonocardiales</taxon>
        <taxon>Pseudonocardiaceae</taxon>
        <taxon>Solihabitans</taxon>
    </lineage>
</organism>
<dbReference type="Gene3D" id="1.10.10.10">
    <property type="entry name" value="Winged helix-like DNA-binding domain superfamily/Winged helix DNA-binding domain"/>
    <property type="match status" value="1"/>
</dbReference>
<sequence>MHYGPGANLPDRDRGDDAARQGRTVVEPGSTYLSCQNLRTSHAASWSDFMTTDFPLWPGIYDVVRLLDGEWVSAVLAALQDQSLHYTEILTVISRQLSSSGSSGADRVLHETTLTRTLRRLVRDGLVERVETRSRLPRSVRYSLTEPAKELLTAMASAAKWAEYYNELIEEARQRRAAS</sequence>
<evidence type="ECO:0000313" key="5">
    <source>
        <dbReference type="EMBL" id="KAA2250738.1"/>
    </source>
</evidence>
<feature type="domain" description="HTH hxlR-type" evidence="4">
    <location>
        <begin position="54"/>
        <end position="170"/>
    </location>
</feature>
<dbReference type="OrthoDB" id="3683390at2"/>
<comment type="caution">
    <text evidence="5">The sequence shown here is derived from an EMBL/GenBank/DDBJ whole genome shotgun (WGS) entry which is preliminary data.</text>
</comment>
<gene>
    <name evidence="5" type="ORF">F0L68_38675</name>
</gene>
<dbReference type="AlphaFoldDB" id="A0A5B2WIJ4"/>
<evidence type="ECO:0000259" key="4">
    <source>
        <dbReference type="PROSITE" id="PS51118"/>
    </source>
</evidence>
<keyword evidence="1" id="KW-0805">Transcription regulation</keyword>
<evidence type="ECO:0000256" key="3">
    <source>
        <dbReference type="ARBA" id="ARBA00023163"/>
    </source>
</evidence>
<dbReference type="PANTHER" id="PTHR33204:SF18">
    <property type="entry name" value="TRANSCRIPTIONAL REGULATORY PROTEIN"/>
    <property type="match status" value="1"/>
</dbReference>
<dbReference type="Proteomes" id="UP000323454">
    <property type="component" value="Unassembled WGS sequence"/>
</dbReference>
<reference evidence="5 6" key="1">
    <citation type="submission" date="2019-09" db="EMBL/GenBank/DDBJ databases">
        <title>Goodfellowia gen. nov., a new genus of the Pseudonocardineae related to Actinoalloteichus, containing Goodfellowia coeruleoviolacea gen. nov., comb. nov. gen. nov., comb. nov.</title>
        <authorList>
            <person name="Labeda D."/>
        </authorList>
    </citation>
    <scope>NUCLEOTIDE SEQUENCE [LARGE SCALE GENOMIC DNA]</scope>
    <source>
        <strain evidence="5 6">AN110305</strain>
    </source>
</reference>
<dbReference type="InterPro" id="IPR036388">
    <property type="entry name" value="WH-like_DNA-bd_sf"/>
</dbReference>
<name>A0A5B2WIJ4_9PSEU</name>
<proteinExistence type="predicted"/>